<dbReference type="SUPFAM" id="SSF53041">
    <property type="entry name" value="Resolvase-like"/>
    <property type="match status" value="1"/>
</dbReference>
<evidence type="ECO:0000256" key="2">
    <source>
        <dbReference type="ARBA" id="ARBA00023125"/>
    </source>
</evidence>
<dbReference type="PROSITE" id="PS00398">
    <property type="entry name" value="RECOMBINASES_2"/>
    <property type="match status" value="1"/>
</dbReference>
<sequence>MPHAIPYIRFSSSIQQKGSSLERQQKLINDYLKSHPEVELSSLQYQDLGLSGYKGKHLENDLGKLLEAIEAEHIKAGDYILVEAMDRLGRLPELEMISLLHNILKHGVKVITLQDGQEYSNEALAANGGLLYLLAGKVQMSHQHSKQLSERVSAAWVKKRKDAESGKGVKRKAPWWITWNEETERYDLITEEDKQLLNDVFKWYLSGLGERRILARLREVQPEKFGTTDPATVKRWLRNKTSIGYWNDIPDAYPAAIPDYLFYQTQKELARRADGKSQSPRSGHFLCGLVKCGCCGGNFSMRTNKHSRDAMLCSVANKRKDKCTNGKTIPVQVLDWIRYETFGEAVQHIQDNSQSQEAEQELTVVKGRISELEERIDNLIELVAAGSKRTQKIVSKLEGELEELQEEESNLLLQLRNPAETSYADALISGSEMLDEPDLLNELLRKVGYHLAVDGNKIKYKGRVWEYVKWSRKNDCYHLRELTADGDLVSEFTLDVDRGWTSEEIKDLKPQEPTVTNYYALDLSSGKKVEVSPDANAEMIDALRAIDKAIVDSAKS</sequence>
<feature type="domain" description="Resolvase/invertase-type recombinase catalytic" evidence="6">
    <location>
        <begin position="3"/>
        <end position="163"/>
    </location>
</feature>
<dbReference type="SMART" id="SM00857">
    <property type="entry name" value="Resolvase"/>
    <property type="match status" value="1"/>
</dbReference>
<dbReference type="AlphaFoldDB" id="A0A2T3NYS7"/>
<feature type="active site" description="O-(5'-phospho-DNA)-serine intermediate" evidence="4">
    <location>
        <position position="11"/>
    </location>
</feature>
<evidence type="ECO:0000256" key="4">
    <source>
        <dbReference type="PIRSR" id="PIRSR606118-50"/>
    </source>
</evidence>
<dbReference type="OrthoDB" id="9786476at2"/>
<keyword evidence="3" id="KW-0233">DNA recombination</keyword>
<dbReference type="Gene3D" id="3.90.1750.20">
    <property type="entry name" value="Putative Large Serine Recombinase, Chain B, Domain 2"/>
    <property type="match status" value="1"/>
</dbReference>
<dbReference type="PANTHER" id="PTHR30461">
    <property type="entry name" value="DNA-INVERTASE FROM LAMBDOID PROPHAGE"/>
    <property type="match status" value="1"/>
</dbReference>
<proteinExistence type="predicted"/>
<dbReference type="InterPro" id="IPR006118">
    <property type="entry name" value="Recombinase_CS"/>
</dbReference>
<dbReference type="Pfam" id="PF07508">
    <property type="entry name" value="Recombinase"/>
    <property type="match status" value="1"/>
</dbReference>
<keyword evidence="1" id="KW-0229">DNA integration</keyword>
<dbReference type="InterPro" id="IPR036162">
    <property type="entry name" value="Resolvase-like_N_sf"/>
</dbReference>
<name>A0A2T3NYS7_9GAMM</name>
<dbReference type="GO" id="GO:0015074">
    <property type="term" value="P:DNA integration"/>
    <property type="evidence" value="ECO:0007669"/>
    <property type="project" value="UniProtKB-KW"/>
</dbReference>
<keyword evidence="5" id="KW-0175">Coiled coil</keyword>
<dbReference type="InterPro" id="IPR011109">
    <property type="entry name" value="DNA_bind_recombinase_dom"/>
</dbReference>
<comment type="caution">
    <text evidence="7">The sequence shown here is derived from an EMBL/GenBank/DDBJ whole genome shotgun (WGS) entry which is preliminary data.</text>
</comment>
<evidence type="ECO:0000256" key="5">
    <source>
        <dbReference type="SAM" id="Coils"/>
    </source>
</evidence>
<dbReference type="PANTHER" id="PTHR30461:SF2">
    <property type="entry name" value="SERINE RECOMBINASE PINE-RELATED"/>
    <property type="match status" value="1"/>
</dbReference>
<dbReference type="InterPro" id="IPR025827">
    <property type="entry name" value="Zn_ribbon_recom_dom"/>
</dbReference>
<dbReference type="Pfam" id="PF13408">
    <property type="entry name" value="Zn_ribbon_recom"/>
    <property type="match status" value="1"/>
</dbReference>
<gene>
    <name evidence="7" type="ORF">C9I98_05700</name>
</gene>
<dbReference type="Proteomes" id="UP000241771">
    <property type="component" value="Unassembled WGS sequence"/>
</dbReference>
<dbReference type="InterPro" id="IPR006119">
    <property type="entry name" value="Resolv_N"/>
</dbReference>
<accession>A0A2T3NYS7</accession>
<organism evidence="7 8">
    <name type="scientific">Photobacterium sanctipauli</name>
    <dbReference type="NCBI Taxonomy" id="1342794"/>
    <lineage>
        <taxon>Bacteria</taxon>
        <taxon>Pseudomonadati</taxon>
        <taxon>Pseudomonadota</taxon>
        <taxon>Gammaproteobacteria</taxon>
        <taxon>Vibrionales</taxon>
        <taxon>Vibrionaceae</taxon>
        <taxon>Photobacterium</taxon>
    </lineage>
</organism>
<dbReference type="EMBL" id="PYMA01000002">
    <property type="protein sequence ID" value="PSW21427.1"/>
    <property type="molecule type" value="Genomic_DNA"/>
</dbReference>
<dbReference type="InterPro" id="IPR038109">
    <property type="entry name" value="DNA_bind_recomb_sf"/>
</dbReference>
<evidence type="ECO:0000256" key="1">
    <source>
        <dbReference type="ARBA" id="ARBA00022908"/>
    </source>
</evidence>
<dbReference type="GO" id="GO:0003677">
    <property type="term" value="F:DNA binding"/>
    <property type="evidence" value="ECO:0007669"/>
    <property type="project" value="UniProtKB-KW"/>
</dbReference>
<dbReference type="InterPro" id="IPR050639">
    <property type="entry name" value="SSR_resolvase"/>
</dbReference>
<keyword evidence="2" id="KW-0238">DNA-binding</keyword>
<dbReference type="RefSeq" id="WP_051902146.1">
    <property type="nucleotide sequence ID" value="NZ_JGVO01000340.1"/>
</dbReference>
<protein>
    <submittedName>
        <fullName evidence="7">Recombinase family protein</fullName>
    </submittedName>
</protein>
<keyword evidence="8" id="KW-1185">Reference proteome</keyword>
<dbReference type="PROSITE" id="PS51736">
    <property type="entry name" value="RECOMBINASES_3"/>
    <property type="match status" value="1"/>
</dbReference>
<dbReference type="Pfam" id="PF00239">
    <property type="entry name" value="Resolvase"/>
    <property type="match status" value="1"/>
</dbReference>
<dbReference type="Gene3D" id="3.40.50.1390">
    <property type="entry name" value="Resolvase, N-terminal catalytic domain"/>
    <property type="match status" value="1"/>
</dbReference>
<reference evidence="7 8" key="1">
    <citation type="submission" date="2018-01" db="EMBL/GenBank/DDBJ databases">
        <title>Whole genome sequencing of Histamine producing bacteria.</title>
        <authorList>
            <person name="Butler K."/>
        </authorList>
    </citation>
    <scope>NUCLEOTIDE SEQUENCE [LARGE SCALE GENOMIC DNA]</scope>
    <source>
        <strain evidence="7 8">DSM 100436</strain>
    </source>
</reference>
<evidence type="ECO:0000313" key="7">
    <source>
        <dbReference type="EMBL" id="PSW21427.1"/>
    </source>
</evidence>
<evidence type="ECO:0000259" key="6">
    <source>
        <dbReference type="PROSITE" id="PS51736"/>
    </source>
</evidence>
<dbReference type="CDD" id="cd00338">
    <property type="entry name" value="Ser_Recombinase"/>
    <property type="match status" value="1"/>
</dbReference>
<evidence type="ECO:0000313" key="8">
    <source>
        <dbReference type="Proteomes" id="UP000241771"/>
    </source>
</evidence>
<evidence type="ECO:0000256" key="3">
    <source>
        <dbReference type="ARBA" id="ARBA00023172"/>
    </source>
</evidence>
<dbReference type="GO" id="GO:0000150">
    <property type="term" value="F:DNA strand exchange activity"/>
    <property type="evidence" value="ECO:0007669"/>
    <property type="project" value="InterPro"/>
</dbReference>
<feature type="coiled-coil region" evidence="5">
    <location>
        <begin position="355"/>
        <end position="414"/>
    </location>
</feature>